<keyword evidence="2" id="KW-0472">Membrane</keyword>
<evidence type="ECO:0008006" key="5">
    <source>
        <dbReference type="Google" id="ProtNLM"/>
    </source>
</evidence>
<evidence type="ECO:0000256" key="1">
    <source>
        <dbReference type="SAM" id="MobiDB-lite"/>
    </source>
</evidence>
<feature type="region of interest" description="Disordered" evidence="1">
    <location>
        <begin position="208"/>
        <end position="248"/>
    </location>
</feature>
<comment type="caution">
    <text evidence="3">The sequence shown here is derived from an EMBL/GenBank/DDBJ whole genome shotgun (WGS) entry which is preliminary data.</text>
</comment>
<evidence type="ECO:0000313" key="4">
    <source>
        <dbReference type="Proteomes" id="UP001180754"/>
    </source>
</evidence>
<sequence length="311" mass="31354">MRHARTSRTTPLLREQQSPSSSASPEGSPAGREEHNPFAPPPEGRPDQPWQPRARPDAATGGGEGGSNNGNDSGGAGGPGGAGAPPWPSAPGAPGGQDGAAGGQDGAAGGQDGSPQQPPAWGSQWSSRQPGRQNGGFGSGPGRPSGNGGQGGSGGPRWDPTDPAQRRARYALLAGMWGFFFALFSLPQIALLLGALALYWGISSLRAKPRRPAPATPPSAAPLNAPPPAPGATPAHLPAPGTGPSKPQATAAISGLVTGGLALAIVAATFTVQIVYSDYYSCVDDSLTQTSRHACEDLLPKQLRPLLSTED</sequence>
<feature type="compositionally biased region" description="Gly residues" evidence="1">
    <location>
        <begin position="93"/>
        <end position="112"/>
    </location>
</feature>
<feature type="compositionally biased region" description="Gly residues" evidence="1">
    <location>
        <begin position="60"/>
        <end position="83"/>
    </location>
</feature>
<keyword evidence="2" id="KW-1133">Transmembrane helix</keyword>
<dbReference type="Proteomes" id="UP001180754">
    <property type="component" value="Unassembled WGS sequence"/>
</dbReference>
<proteinExistence type="predicted"/>
<feature type="compositionally biased region" description="Gly residues" evidence="1">
    <location>
        <begin position="133"/>
        <end position="155"/>
    </location>
</feature>
<feature type="compositionally biased region" description="Low complexity" evidence="1">
    <location>
        <begin position="232"/>
        <end position="244"/>
    </location>
</feature>
<keyword evidence="4" id="KW-1185">Reference proteome</keyword>
<feature type="region of interest" description="Disordered" evidence="1">
    <location>
        <begin position="1"/>
        <end position="163"/>
    </location>
</feature>
<dbReference type="EMBL" id="JAVRFD010000006">
    <property type="protein sequence ID" value="MDT0543891.1"/>
    <property type="molecule type" value="Genomic_DNA"/>
</dbReference>
<keyword evidence="2" id="KW-0812">Transmembrane</keyword>
<evidence type="ECO:0000313" key="3">
    <source>
        <dbReference type="EMBL" id="MDT0543891.1"/>
    </source>
</evidence>
<feature type="compositionally biased region" description="Pro residues" evidence="1">
    <location>
        <begin position="212"/>
        <end position="231"/>
    </location>
</feature>
<feature type="transmembrane region" description="Helical" evidence="2">
    <location>
        <begin position="176"/>
        <end position="202"/>
    </location>
</feature>
<accession>A0ABU2XDA8</accession>
<gene>
    <name evidence="3" type="ORF">RND15_14450</name>
</gene>
<evidence type="ECO:0000256" key="2">
    <source>
        <dbReference type="SAM" id="Phobius"/>
    </source>
</evidence>
<dbReference type="RefSeq" id="WP_311724306.1">
    <property type="nucleotide sequence ID" value="NZ_JAVRFD010000006.1"/>
</dbReference>
<reference evidence="3" key="1">
    <citation type="submission" date="2024-05" db="EMBL/GenBank/DDBJ databases">
        <title>30 novel species of actinomycetes from the DSMZ collection.</title>
        <authorList>
            <person name="Nouioui I."/>
        </authorList>
    </citation>
    <scope>NUCLEOTIDE SEQUENCE</scope>
    <source>
        <strain evidence="3">DSM 41529</strain>
    </source>
</reference>
<protein>
    <recommendedName>
        <fullName evidence="5">Integral membrane protein</fullName>
    </recommendedName>
</protein>
<organism evidence="3 4">
    <name type="scientific">Streptomyces lonegramiae</name>
    <dbReference type="NCBI Taxonomy" id="3075524"/>
    <lineage>
        <taxon>Bacteria</taxon>
        <taxon>Bacillati</taxon>
        <taxon>Actinomycetota</taxon>
        <taxon>Actinomycetes</taxon>
        <taxon>Kitasatosporales</taxon>
        <taxon>Streptomycetaceae</taxon>
        <taxon>Streptomyces</taxon>
    </lineage>
</organism>
<name>A0ABU2XDA8_9ACTN</name>
<feature type="transmembrane region" description="Helical" evidence="2">
    <location>
        <begin position="251"/>
        <end position="276"/>
    </location>
</feature>
<feature type="compositionally biased region" description="Low complexity" evidence="1">
    <location>
        <begin position="15"/>
        <end position="30"/>
    </location>
</feature>